<evidence type="ECO:0000256" key="1">
    <source>
        <dbReference type="SAM" id="MobiDB-lite"/>
    </source>
</evidence>
<accession>A0ABD2LF20</accession>
<evidence type="ECO:0000313" key="2">
    <source>
        <dbReference type="EMBL" id="KAL3113822.1"/>
    </source>
</evidence>
<comment type="caution">
    <text evidence="2">The sequence shown here is derived from an EMBL/GenBank/DDBJ whole genome shotgun (WGS) entry which is preliminary data.</text>
</comment>
<name>A0ABD2LF20_9BILA</name>
<protein>
    <submittedName>
        <fullName evidence="2">Uncharacterized protein</fullName>
    </submittedName>
</protein>
<evidence type="ECO:0000313" key="3">
    <source>
        <dbReference type="Proteomes" id="UP001620626"/>
    </source>
</evidence>
<keyword evidence="3" id="KW-1185">Reference proteome</keyword>
<feature type="compositionally biased region" description="Polar residues" evidence="1">
    <location>
        <begin position="59"/>
        <end position="74"/>
    </location>
</feature>
<organism evidence="2 3">
    <name type="scientific">Heterodera trifolii</name>
    <dbReference type="NCBI Taxonomy" id="157864"/>
    <lineage>
        <taxon>Eukaryota</taxon>
        <taxon>Metazoa</taxon>
        <taxon>Ecdysozoa</taxon>
        <taxon>Nematoda</taxon>
        <taxon>Chromadorea</taxon>
        <taxon>Rhabditida</taxon>
        <taxon>Tylenchina</taxon>
        <taxon>Tylenchomorpha</taxon>
        <taxon>Tylenchoidea</taxon>
        <taxon>Heteroderidae</taxon>
        <taxon>Heteroderinae</taxon>
        <taxon>Heterodera</taxon>
    </lineage>
</organism>
<proteinExistence type="predicted"/>
<reference evidence="2 3" key="1">
    <citation type="submission" date="2024-10" db="EMBL/GenBank/DDBJ databases">
        <authorList>
            <person name="Kim D."/>
        </authorList>
    </citation>
    <scope>NUCLEOTIDE SEQUENCE [LARGE SCALE GENOMIC DNA]</scope>
    <source>
        <strain evidence="2">BH-2024</strain>
    </source>
</reference>
<feature type="compositionally biased region" description="Polar residues" evidence="1">
    <location>
        <begin position="82"/>
        <end position="97"/>
    </location>
</feature>
<gene>
    <name evidence="2" type="ORF">niasHT_016494</name>
</gene>
<dbReference type="Proteomes" id="UP001620626">
    <property type="component" value="Unassembled WGS sequence"/>
</dbReference>
<dbReference type="AlphaFoldDB" id="A0ABD2LF20"/>
<sequence>MCGFVFYGFVIESKERNIDHTQFIVFGIFFGHFDDNTNCMYVVGVYGHFAYWTSRLLDTSPTDISPTNPKSDVSPTKPKSDISPTNPKSDVSPTNPNWALLAKDPNDHLGQ</sequence>
<feature type="region of interest" description="Disordered" evidence="1">
    <location>
        <begin position="59"/>
        <end position="111"/>
    </location>
</feature>
<dbReference type="EMBL" id="JBICBT010000434">
    <property type="protein sequence ID" value="KAL3113822.1"/>
    <property type="molecule type" value="Genomic_DNA"/>
</dbReference>